<name>A0A1D2MUR7_ORCCI</name>
<evidence type="ECO:0000259" key="1">
    <source>
        <dbReference type="SMART" id="SM00690"/>
    </source>
</evidence>
<dbReference type="AlphaFoldDB" id="A0A1D2MUR7"/>
<evidence type="ECO:0000313" key="2">
    <source>
        <dbReference type="EMBL" id="ODM96554.1"/>
    </source>
</evidence>
<dbReference type="GO" id="GO:0040003">
    <property type="term" value="P:chitin-based cuticle development"/>
    <property type="evidence" value="ECO:0007669"/>
    <property type="project" value="TreeGrafter"/>
</dbReference>
<dbReference type="GO" id="GO:0008010">
    <property type="term" value="F:structural constituent of chitin-based larval cuticle"/>
    <property type="evidence" value="ECO:0007669"/>
    <property type="project" value="TreeGrafter"/>
</dbReference>
<dbReference type="SMART" id="SM00690">
    <property type="entry name" value="DM5"/>
    <property type="match status" value="1"/>
</dbReference>
<comment type="caution">
    <text evidence="2">The sequence shown here is derived from an EMBL/GenBank/DDBJ whole genome shotgun (WGS) entry which is preliminary data.</text>
</comment>
<reference evidence="2 3" key="1">
    <citation type="journal article" date="2016" name="Genome Biol. Evol.">
        <title>Gene Family Evolution Reflects Adaptation to Soil Environmental Stressors in the Genome of the Collembolan Orchesella cincta.</title>
        <authorList>
            <person name="Faddeeva-Vakhrusheva A."/>
            <person name="Derks M.F."/>
            <person name="Anvar S.Y."/>
            <person name="Agamennone V."/>
            <person name="Suring W."/>
            <person name="Smit S."/>
            <person name="van Straalen N.M."/>
            <person name="Roelofs D."/>
        </authorList>
    </citation>
    <scope>NUCLEOTIDE SEQUENCE [LARGE SCALE GENOMIC DNA]</scope>
    <source>
        <tissue evidence="2">Mixed pool</tissue>
    </source>
</reference>
<dbReference type="Pfam" id="PF03103">
    <property type="entry name" value="DUF243"/>
    <property type="match status" value="1"/>
</dbReference>
<evidence type="ECO:0000313" key="3">
    <source>
        <dbReference type="Proteomes" id="UP000094527"/>
    </source>
</evidence>
<protein>
    <recommendedName>
        <fullName evidence="1">DUF243 domain-containing protein</fullName>
    </recommendedName>
</protein>
<dbReference type="InterPro" id="IPR004145">
    <property type="entry name" value="DUF243"/>
</dbReference>
<feature type="domain" description="DUF243" evidence="1">
    <location>
        <begin position="50"/>
        <end position="135"/>
    </location>
</feature>
<dbReference type="EMBL" id="LJIJ01000527">
    <property type="protein sequence ID" value="ODM96554.1"/>
    <property type="molecule type" value="Genomic_DNA"/>
</dbReference>
<gene>
    <name evidence="2" type="ORF">Ocin01_10120</name>
</gene>
<keyword evidence="3" id="KW-1185">Reference proteome</keyword>
<dbReference type="Proteomes" id="UP000094527">
    <property type="component" value="Unassembled WGS sequence"/>
</dbReference>
<dbReference type="OrthoDB" id="6376010at2759"/>
<accession>A0A1D2MUR7</accession>
<dbReference type="PANTHER" id="PTHR31927">
    <property type="entry name" value="FI07246P-RELATED-RELATED"/>
    <property type="match status" value="1"/>
</dbReference>
<dbReference type="PANTHER" id="PTHR31927:SF2">
    <property type="entry name" value="FI07246P-RELATED"/>
    <property type="match status" value="1"/>
</dbReference>
<sequence>MPISRLQNLAMGHQLPLHNPARAPASLHNQLRAPASLQLSSYGQLQGLRTVSYPESKVIRVGGAPDKHVNIIFVKAPSSSSQSQTEVILPEQPQQKTLVYVLVKKPESSNNVRVSGPAPTKPSKPEVFFIRYSRPTAGSDGGYGAPLQASSWASYGPTCKLWRLQLSSNWGLLA</sequence>
<dbReference type="GO" id="GO:0062129">
    <property type="term" value="C:chitin-based extracellular matrix"/>
    <property type="evidence" value="ECO:0007669"/>
    <property type="project" value="TreeGrafter"/>
</dbReference>
<organism evidence="2 3">
    <name type="scientific">Orchesella cincta</name>
    <name type="common">Springtail</name>
    <name type="synonym">Podura cincta</name>
    <dbReference type="NCBI Taxonomy" id="48709"/>
    <lineage>
        <taxon>Eukaryota</taxon>
        <taxon>Metazoa</taxon>
        <taxon>Ecdysozoa</taxon>
        <taxon>Arthropoda</taxon>
        <taxon>Hexapoda</taxon>
        <taxon>Collembola</taxon>
        <taxon>Entomobryomorpha</taxon>
        <taxon>Entomobryoidea</taxon>
        <taxon>Orchesellidae</taxon>
        <taxon>Orchesellinae</taxon>
        <taxon>Orchesella</taxon>
    </lineage>
</organism>
<proteinExistence type="predicted"/>